<evidence type="ECO:0000256" key="6">
    <source>
        <dbReference type="RuleBase" id="RU000568"/>
    </source>
</evidence>
<dbReference type="Proteomes" id="UP000334019">
    <property type="component" value="Chromosome"/>
</dbReference>
<dbReference type="GO" id="GO:0006412">
    <property type="term" value="P:translation"/>
    <property type="evidence" value="ECO:0007669"/>
    <property type="project" value="UniProtKB-UniRule"/>
</dbReference>
<evidence type="ECO:0000256" key="7">
    <source>
        <dbReference type="SAM" id="MobiDB-lite"/>
    </source>
</evidence>
<accession>A0A5Q2RE65</accession>
<evidence type="ECO:0000256" key="5">
    <source>
        <dbReference type="HAMAP-Rule" id="MF_00514"/>
    </source>
</evidence>
<keyword evidence="9" id="KW-1185">Reference proteome</keyword>
<evidence type="ECO:0000313" key="8">
    <source>
        <dbReference type="EMBL" id="QGG95198.1"/>
    </source>
</evidence>
<dbReference type="PANTHER" id="PTHR33343:SF1">
    <property type="entry name" value="LARGE RIBOSOMAL SUBUNIT PROTEIN BL35M"/>
    <property type="match status" value="1"/>
</dbReference>
<dbReference type="PROSITE" id="PS00936">
    <property type="entry name" value="RIBOSOMAL_L35"/>
    <property type="match status" value="1"/>
</dbReference>
<dbReference type="KEGG" id="atq:GH723_08860"/>
<dbReference type="Pfam" id="PF01632">
    <property type="entry name" value="Ribosomal_L35p"/>
    <property type="match status" value="1"/>
</dbReference>
<reference evidence="8 9" key="1">
    <citation type="submission" date="2019-11" db="EMBL/GenBank/DDBJ databases">
        <authorList>
            <person name="He Y."/>
        </authorList>
    </citation>
    <scope>NUCLEOTIDE SEQUENCE [LARGE SCALE GENOMIC DNA]</scope>
    <source>
        <strain evidence="8 9">SCSIO 58843</strain>
    </source>
</reference>
<sequence>MPKMKTHRGAAKRFKVTGTGKIMRRKPFRAHILEKKSSKRTRRLGREAEVTGGDRQNVQRQLGLR</sequence>
<proteinExistence type="inferred from homology"/>
<keyword evidence="2 5" id="KW-0689">Ribosomal protein</keyword>
<dbReference type="InterPro" id="IPR037229">
    <property type="entry name" value="Ribosomal_bL35_sf"/>
</dbReference>
<dbReference type="PANTHER" id="PTHR33343">
    <property type="entry name" value="54S RIBOSOMAL PROTEIN BL35M"/>
    <property type="match status" value="1"/>
</dbReference>
<comment type="similarity">
    <text evidence="1 5 6">Belongs to the bacterial ribosomal protein bL35 family.</text>
</comment>
<feature type="compositionally biased region" description="Basic residues" evidence="7">
    <location>
        <begin position="1"/>
        <end position="15"/>
    </location>
</feature>
<dbReference type="NCBIfam" id="TIGR00001">
    <property type="entry name" value="rpmI_bact"/>
    <property type="match status" value="1"/>
</dbReference>
<dbReference type="GO" id="GO:0022625">
    <property type="term" value="C:cytosolic large ribosomal subunit"/>
    <property type="evidence" value="ECO:0007669"/>
    <property type="project" value="TreeGrafter"/>
</dbReference>
<evidence type="ECO:0000313" key="9">
    <source>
        <dbReference type="Proteomes" id="UP000334019"/>
    </source>
</evidence>
<dbReference type="FunFam" id="4.10.410.60:FF:000001">
    <property type="entry name" value="50S ribosomal protein L35"/>
    <property type="match status" value="1"/>
</dbReference>
<dbReference type="GO" id="GO:0003735">
    <property type="term" value="F:structural constituent of ribosome"/>
    <property type="evidence" value="ECO:0007669"/>
    <property type="project" value="InterPro"/>
</dbReference>
<feature type="compositionally biased region" description="Polar residues" evidence="7">
    <location>
        <begin position="54"/>
        <end position="65"/>
    </location>
</feature>
<feature type="region of interest" description="Disordered" evidence="7">
    <location>
        <begin position="1"/>
        <end position="20"/>
    </location>
</feature>
<evidence type="ECO:0000256" key="3">
    <source>
        <dbReference type="ARBA" id="ARBA00023274"/>
    </source>
</evidence>
<dbReference type="AlphaFoldDB" id="A0A5Q2RE65"/>
<dbReference type="HAMAP" id="MF_00514">
    <property type="entry name" value="Ribosomal_bL35"/>
    <property type="match status" value="1"/>
</dbReference>
<organism evidence="8 9">
    <name type="scientific">Actinomarinicola tropica</name>
    <dbReference type="NCBI Taxonomy" id="2789776"/>
    <lineage>
        <taxon>Bacteria</taxon>
        <taxon>Bacillati</taxon>
        <taxon>Actinomycetota</taxon>
        <taxon>Acidimicrobiia</taxon>
        <taxon>Acidimicrobiales</taxon>
        <taxon>Iamiaceae</taxon>
        <taxon>Actinomarinicola</taxon>
    </lineage>
</organism>
<protein>
    <recommendedName>
        <fullName evidence="4 5">Large ribosomal subunit protein bL35</fullName>
    </recommendedName>
</protein>
<dbReference type="Gene3D" id="4.10.410.60">
    <property type="match status" value="1"/>
</dbReference>
<evidence type="ECO:0000256" key="4">
    <source>
        <dbReference type="ARBA" id="ARBA00071664"/>
    </source>
</evidence>
<evidence type="ECO:0000256" key="2">
    <source>
        <dbReference type="ARBA" id="ARBA00022980"/>
    </source>
</evidence>
<dbReference type="InterPro" id="IPR001706">
    <property type="entry name" value="Ribosomal_bL35"/>
</dbReference>
<evidence type="ECO:0000256" key="1">
    <source>
        <dbReference type="ARBA" id="ARBA00006598"/>
    </source>
</evidence>
<dbReference type="RefSeq" id="WP_153759306.1">
    <property type="nucleotide sequence ID" value="NZ_CP045851.1"/>
</dbReference>
<name>A0A5Q2RE65_9ACTN</name>
<dbReference type="InterPro" id="IPR018265">
    <property type="entry name" value="Ribosomal_bL35_CS"/>
</dbReference>
<dbReference type="InterPro" id="IPR021137">
    <property type="entry name" value="Ribosomal_bL35-like"/>
</dbReference>
<gene>
    <name evidence="5 8" type="primary">rpmI</name>
    <name evidence="8" type="ORF">GH723_08860</name>
</gene>
<dbReference type="SUPFAM" id="SSF143034">
    <property type="entry name" value="L35p-like"/>
    <property type="match status" value="1"/>
</dbReference>
<keyword evidence="3 5" id="KW-0687">Ribonucleoprotein</keyword>
<dbReference type="EMBL" id="CP045851">
    <property type="protein sequence ID" value="QGG95198.1"/>
    <property type="molecule type" value="Genomic_DNA"/>
</dbReference>
<feature type="region of interest" description="Disordered" evidence="7">
    <location>
        <begin position="36"/>
        <end position="65"/>
    </location>
</feature>
<dbReference type="PRINTS" id="PR00064">
    <property type="entry name" value="RIBOSOMALL35"/>
</dbReference>